<proteinExistence type="predicted"/>
<dbReference type="GO" id="GO:0003911">
    <property type="term" value="F:DNA ligase (NAD+) activity"/>
    <property type="evidence" value="ECO:0007669"/>
    <property type="project" value="InterPro"/>
</dbReference>
<organism evidence="4 5">
    <name type="scientific">Astrephomene gubernaculifera</name>
    <dbReference type="NCBI Taxonomy" id="47775"/>
    <lineage>
        <taxon>Eukaryota</taxon>
        <taxon>Viridiplantae</taxon>
        <taxon>Chlorophyta</taxon>
        <taxon>core chlorophytes</taxon>
        <taxon>Chlorophyceae</taxon>
        <taxon>CS clade</taxon>
        <taxon>Chlamydomonadales</taxon>
        <taxon>Astrephomenaceae</taxon>
        <taxon>Astrephomene</taxon>
    </lineage>
</organism>
<feature type="compositionally biased region" description="Low complexity" evidence="2">
    <location>
        <begin position="385"/>
        <end position="411"/>
    </location>
</feature>
<feature type="non-terminal residue" evidence="4">
    <location>
        <position position="1"/>
    </location>
</feature>
<feature type="compositionally biased region" description="Low complexity" evidence="2">
    <location>
        <begin position="308"/>
        <end position="318"/>
    </location>
</feature>
<dbReference type="InterPro" id="IPR013839">
    <property type="entry name" value="DNAligase_adenylation"/>
</dbReference>
<comment type="caution">
    <text evidence="4">The sequence shown here is derived from an EMBL/GenBank/DDBJ whole genome shotgun (WGS) entry which is preliminary data.</text>
</comment>
<protein>
    <recommendedName>
        <fullName evidence="3">NAD-dependent DNA ligase N-terminal domain-containing protein</fullName>
    </recommendedName>
</protein>
<feature type="region of interest" description="Disordered" evidence="2">
    <location>
        <begin position="270"/>
        <end position="321"/>
    </location>
</feature>
<evidence type="ECO:0000313" key="4">
    <source>
        <dbReference type="EMBL" id="GFR49938.1"/>
    </source>
</evidence>
<feature type="compositionally biased region" description="Low complexity" evidence="2">
    <location>
        <begin position="270"/>
        <end position="289"/>
    </location>
</feature>
<dbReference type="AlphaFoldDB" id="A0AAD3HR05"/>
<feature type="compositionally biased region" description="Basic residues" evidence="2">
    <location>
        <begin position="298"/>
        <end position="307"/>
    </location>
</feature>
<evidence type="ECO:0000259" key="3">
    <source>
        <dbReference type="SMART" id="SM00532"/>
    </source>
</evidence>
<feature type="region of interest" description="Disordered" evidence="2">
    <location>
        <begin position="69"/>
        <end position="114"/>
    </location>
</feature>
<keyword evidence="5" id="KW-1185">Reference proteome</keyword>
<evidence type="ECO:0000313" key="5">
    <source>
        <dbReference type="Proteomes" id="UP001054857"/>
    </source>
</evidence>
<feature type="compositionally biased region" description="Low complexity" evidence="2">
    <location>
        <begin position="69"/>
        <end position="78"/>
    </location>
</feature>
<dbReference type="Gene3D" id="3.30.470.30">
    <property type="entry name" value="DNA ligase/mRNA capping enzyme"/>
    <property type="match status" value="1"/>
</dbReference>
<feature type="compositionally biased region" description="Pro residues" evidence="2">
    <location>
        <begin position="412"/>
        <end position="423"/>
    </location>
</feature>
<feature type="region of interest" description="Disordered" evidence="2">
    <location>
        <begin position="442"/>
        <end position="478"/>
    </location>
</feature>
<dbReference type="InterPro" id="IPR013840">
    <property type="entry name" value="DNAligase_N"/>
</dbReference>
<dbReference type="SUPFAM" id="SSF56091">
    <property type="entry name" value="DNA ligase/mRNA capping enzyme, catalytic domain"/>
    <property type="match status" value="3"/>
</dbReference>
<dbReference type="EMBL" id="BMAR01000033">
    <property type="protein sequence ID" value="GFR49938.1"/>
    <property type="molecule type" value="Genomic_DNA"/>
</dbReference>
<evidence type="ECO:0000256" key="2">
    <source>
        <dbReference type="SAM" id="MobiDB-lite"/>
    </source>
</evidence>
<feature type="compositionally biased region" description="Low complexity" evidence="2">
    <location>
        <begin position="92"/>
        <end position="114"/>
    </location>
</feature>
<feature type="region of interest" description="Disordered" evidence="2">
    <location>
        <begin position="385"/>
        <end position="425"/>
    </location>
</feature>
<name>A0AAD3HR05_9CHLO</name>
<reference evidence="4 5" key="1">
    <citation type="journal article" date="2021" name="Sci. Rep.">
        <title>Genome sequencing of the multicellular alga Astrephomene provides insights into convergent evolution of germ-soma differentiation.</title>
        <authorList>
            <person name="Yamashita S."/>
            <person name="Yamamoto K."/>
            <person name="Matsuzaki R."/>
            <person name="Suzuki S."/>
            <person name="Yamaguchi H."/>
            <person name="Hirooka S."/>
            <person name="Minakuchi Y."/>
            <person name="Miyagishima S."/>
            <person name="Kawachi M."/>
            <person name="Toyoda A."/>
            <person name="Nozaki H."/>
        </authorList>
    </citation>
    <scope>NUCLEOTIDE SEQUENCE [LARGE SCALE GENOMIC DNA]</scope>
    <source>
        <strain evidence="4 5">NIES-4017</strain>
    </source>
</reference>
<evidence type="ECO:0000256" key="1">
    <source>
        <dbReference type="SAM" id="Coils"/>
    </source>
</evidence>
<gene>
    <name evidence="4" type="ORF">Agub_g12042</name>
</gene>
<dbReference type="Gene3D" id="1.10.287.610">
    <property type="entry name" value="Helix hairpin bin"/>
    <property type="match status" value="1"/>
</dbReference>
<feature type="domain" description="NAD-dependent DNA ligase N-terminal" evidence="3">
    <location>
        <begin position="156"/>
        <end position="478"/>
    </location>
</feature>
<feature type="coiled-coil region" evidence="1">
    <location>
        <begin position="147"/>
        <end position="208"/>
    </location>
</feature>
<dbReference type="Pfam" id="PF01653">
    <property type="entry name" value="DNA_ligase_aden"/>
    <property type="match status" value="2"/>
</dbReference>
<accession>A0AAD3HR05</accession>
<dbReference type="Proteomes" id="UP001054857">
    <property type="component" value="Unassembled WGS sequence"/>
</dbReference>
<sequence>MKPIPIGNSTRVFQSQCSFCAVAYDGGRQASTPMRRLLTSALPALLPSPNHSNQYPSFRNLVAAAATFSSSSGPSAASRKQRTRSVRTTVKAAAGAQEGNAAAGVTSTDASNGSKTGAAAAAAAAAASVRAGATGTAKPKQNMSSQLSSSTAQQQQLQLQLQQLESALARHRDLYYNQQQPEISDAAYDDLQQQYRQLAGRLAGVAAEEVALPVGAPLPPASPLRKVPHRLRMLSLAAVTSREELCAWLERTMARLPPVQPPLASQLSLTTASAAAAPPPGSAMQQQKQQEGEEVGKKTKKQQKQQRGKQQQQQKQQQVGGGGYRWVVEPKVDGLAVRVLYRRTEDGSYRLQEAATRGDGCIGEDVTHNALHARIAGLPLSFNLQPQQQQPPAASVAAASASARSSSSSSPLLPPPPPPPPPQWVEVRGEVFVRTADLELVNQQQAASGAPPLANPRNAASGGLRLQDPRQAAQRRLS</sequence>
<keyword evidence="1" id="KW-0175">Coiled coil</keyword>
<dbReference type="SMART" id="SM00532">
    <property type="entry name" value="LIGANc"/>
    <property type="match status" value="1"/>
</dbReference>